<dbReference type="EMBL" id="CDQK01000006">
    <property type="protein sequence ID" value="CEP24351.1"/>
    <property type="molecule type" value="Genomic_DNA"/>
</dbReference>
<dbReference type="GO" id="GO:0006597">
    <property type="term" value="P:spermine biosynthetic process"/>
    <property type="evidence" value="ECO:0007669"/>
    <property type="project" value="InterPro"/>
</dbReference>
<comment type="cofactor">
    <cofactor evidence="12">
        <name>pyruvate</name>
        <dbReference type="ChEBI" id="CHEBI:15361"/>
    </cofactor>
    <text evidence="12">Binds 1 pyruvoyl group covalently per subunit.</text>
</comment>
<keyword evidence="3 12" id="KW-0949">S-adenosyl-L-methionine</keyword>
<protein>
    <recommendedName>
        <fullName evidence="12">S-adenosylmethionine decarboxylase proenzyme</fullName>
        <ecNumber evidence="12">4.1.1.50</ecNumber>
    </recommendedName>
</protein>
<dbReference type="GeneID" id="30987409"/>
<dbReference type="Proteomes" id="UP000038830">
    <property type="component" value="Unassembled WGS sequence"/>
</dbReference>
<feature type="chain" id="PRO_5042319583" description="S-adenosylmethionine decarboxylase alpha chain" evidence="17">
    <location>
        <begin position="89"/>
        <end position="380"/>
    </location>
</feature>
<evidence type="ECO:0000256" key="11">
    <source>
        <dbReference type="ARBA" id="ARBA00023317"/>
    </source>
</evidence>
<comment type="catalytic activity">
    <reaction evidence="12">
        <text>S-adenosyl-L-methionine + H(+) = S-adenosyl 3-(methylsulfanyl)propylamine + CO2</text>
        <dbReference type="Rhea" id="RHEA:15981"/>
        <dbReference type="ChEBI" id="CHEBI:15378"/>
        <dbReference type="ChEBI" id="CHEBI:16526"/>
        <dbReference type="ChEBI" id="CHEBI:57443"/>
        <dbReference type="ChEBI" id="CHEBI:59789"/>
        <dbReference type="EC" id="4.1.1.50"/>
    </reaction>
</comment>
<dbReference type="PROSITE" id="PS01336">
    <property type="entry name" value="ADOMETDC"/>
    <property type="match status" value="1"/>
</dbReference>
<dbReference type="PANTHER" id="PTHR11570:SF0">
    <property type="entry name" value="S-ADENOSYLMETHIONINE DECARBOXYLASE PROENZYME"/>
    <property type="match status" value="1"/>
</dbReference>
<evidence type="ECO:0000313" key="18">
    <source>
        <dbReference type="EMBL" id="CEP24351.1"/>
    </source>
</evidence>
<sequence length="380" mass="43608">MPPPVTYEGANSYVDHELSVNLDSTEAFEGPEKLLEIWFYPDAGSIPGANKSLRSISHDDWSAILDLVNCKILSIKSSDHLDAFLLSESSLFVYDHKLILKTCGTTTTLFCLDALFQLLLKELRWDFVNKQPLRVFYSRRAFMFPERQRSIHKNWQDEVDYLNQYFKGSSHYVIGRIDNSHWHLYVATNGEDQGSDDDETFEVLMTGIDHSKAEQFVTSRKPGFEIDPKHDLGHFMGSSTSNNTGLNSLYGVKQIHDAFSFTPCGYSSNSILNEDSYYTLHVTPERDWSYASFESNVNPALYNLTNVDILLKVLQVFQPRHFQMTLFANGDGESLNKLFALDQLPRYKKLDKVLYDLKGYTLLYISYELVIDSAMEELRV</sequence>
<evidence type="ECO:0000256" key="6">
    <source>
        <dbReference type="ARBA" id="ARBA00023066"/>
    </source>
</evidence>
<feature type="binding site" evidence="14">
    <location>
        <position position="285"/>
    </location>
    <ligand>
        <name>substrate</name>
    </ligand>
</feature>
<dbReference type="PANTHER" id="PTHR11570">
    <property type="entry name" value="S-ADENOSYLMETHIONINE DECARBOXYLASE"/>
    <property type="match status" value="1"/>
</dbReference>
<keyword evidence="21" id="KW-1185">Reference proteome</keyword>
<feature type="chain" id="PRO_5042319582" description="S-adenosylmethionine decarboxylase beta chain" evidence="17">
    <location>
        <begin position="1"/>
        <end position="88"/>
    </location>
</feature>
<reference evidence="19 21" key="3">
    <citation type="journal article" date="2016" name="Proc. Natl. Acad. Sci. U.S.A.">
        <title>Comparative genomics of biotechnologically important yeasts.</title>
        <authorList>
            <person name="Riley R."/>
            <person name="Haridas S."/>
            <person name="Wolfe K.H."/>
            <person name="Lopes M.R."/>
            <person name="Hittinger C.T."/>
            <person name="Goeker M."/>
            <person name="Salamov A.A."/>
            <person name="Wisecaver J.H."/>
            <person name="Long T.M."/>
            <person name="Calvey C.H."/>
            <person name="Aerts A.L."/>
            <person name="Barry K.W."/>
            <person name="Choi C."/>
            <person name="Clum A."/>
            <person name="Coughlan A.Y."/>
            <person name="Deshpande S."/>
            <person name="Douglass A.P."/>
            <person name="Hanson S.J."/>
            <person name="Klenk H.-P."/>
            <person name="LaButti K.M."/>
            <person name="Lapidus A."/>
            <person name="Lindquist E.A."/>
            <person name="Lipzen A.M."/>
            <person name="Meier-Kolthoff J.P."/>
            <person name="Ohm R.A."/>
            <person name="Otillar R.P."/>
            <person name="Pangilinan J.L."/>
            <person name="Peng Y."/>
            <person name="Rokas A."/>
            <person name="Rosa C.A."/>
            <person name="Scheuner C."/>
            <person name="Sibirny A.A."/>
            <person name="Slot J.C."/>
            <person name="Stielow J.B."/>
            <person name="Sun H."/>
            <person name="Kurtzman C.P."/>
            <person name="Blackwell M."/>
            <person name="Grigoriev I.V."/>
            <person name="Jeffries T.W."/>
        </authorList>
    </citation>
    <scope>NUCLEOTIDE SEQUENCE [LARGE SCALE GENOMIC DNA]</scope>
    <source>
        <strain evidence="21">ATCC 18201 / CBS 1600 / BCRC 20928 / JCM 3617 / NBRC 0987 / NRRL Y-1542</strain>
        <strain evidence="19">NRRL Y-1542</strain>
    </source>
</reference>
<dbReference type="EMBL" id="KV453941">
    <property type="protein sequence ID" value="ODV71414.1"/>
    <property type="molecule type" value="Genomic_DNA"/>
</dbReference>
<keyword evidence="8 12" id="KW-0865">Zymogen</keyword>
<keyword evidence="5 16" id="KW-0068">Autocatalytic cleavage</keyword>
<feature type="active site" description="Proton donor; for catalytic activity" evidence="13">
    <location>
        <position position="103"/>
    </location>
</feature>
<evidence type="ECO:0000256" key="16">
    <source>
        <dbReference type="PIRSR" id="PIRSR001355-4"/>
    </source>
</evidence>
<dbReference type="AlphaFoldDB" id="A0A0H5C818"/>
<comment type="pathway">
    <text evidence="1 12">Amine and polyamine biosynthesis; S-adenosylmethioninamine biosynthesis; S-adenosylmethioninamine from S-adenosyl-L-methionine: step 1/1.</text>
</comment>
<dbReference type="Proteomes" id="UP000094389">
    <property type="component" value="Unassembled WGS sequence"/>
</dbReference>
<feature type="modified residue" description="Pyruvic acid (Ser); by autocatalysis" evidence="15">
    <location>
        <position position="89"/>
    </location>
</feature>
<dbReference type="GO" id="GO:0008295">
    <property type="term" value="P:spermidine biosynthetic process"/>
    <property type="evidence" value="ECO:0007669"/>
    <property type="project" value="UniProtKB-KW"/>
</dbReference>
<evidence type="ECO:0000256" key="3">
    <source>
        <dbReference type="ARBA" id="ARBA00022691"/>
    </source>
</evidence>
<feature type="active site" description="Proton acceptor; for processing activity" evidence="13">
    <location>
        <position position="281"/>
    </location>
</feature>
<dbReference type="Gene3D" id="3.60.90.10">
    <property type="entry name" value="S-adenosylmethionine decarboxylase"/>
    <property type="match status" value="1"/>
</dbReference>
<evidence type="ECO:0000256" key="8">
    <source>
        <dbReference type="ARBA" id="ARBA00023145"/>
    </source>
</evidence>
<keyword evidence="7 12" id="KW-0620">Polyamine biosynthesis</keyword>
<dbReference type="RefSeq" id="XP_020068453.1">
    <property type="nucleotide sequence ID" value="XM_020213013.1"/>
</dbReference>
<feature type="binding site" evidence="14">
    <location>
        <position position="261"/>
    </location>
    <ligand>
        <name>substrate</name>
    </ligand>
</feature>
<dbReference type="PIRSF" id="PIRSF001355">
    <property type="entry name" value="S-AdenosylMet_decarboxylase"/>
    <property type="match status" value="1"/>
</dbReference>
<feature type="binding site" evidence="14">
    <location>
        <position position="88"/>
    </location>
    <ligand>
        <name>substrate</name>
    </ligand>
</feature>
<evidence type="ECO:0000256" key="10">
    <source>
        <dbReference type="ARBA" id="ARBA00023270"/>
    </source>
</evidence>
<dbReference type="GO" id="GO:0004014">
    <property type="term" value="F:adenosylmethionine decarboxylase activity"/>
    <property type="evidence" value="ECO:0007669"/>
    <property type="project" value="UniProtKB-EC"/>
</dbReference>
<evidence type="ECO:0000313" key="19">
    <source>
        <dbReference type="EMBL" id="ODV71414.1"/>
    </source>
</evidence>
<reference evidence="18" key="1">
    <citation type="submission" date="2014-12" db="EMBL/GenBank/DDBJ databases">
        <authorList>
            <person name="Jaenicke S."/>
        </authorList>
    </citation>
    <scope>NUCLEOTIDE SEQUENCE [LARGE SCALE GENOMIC DNA]</scope>
    <source>
        <strain evidence="18">CBS1600</strain>
    </source>
</reference>
<reference evidence="20" key="2">
    <citation type="journal article" date="2015" name="J. Biotechnol.">
        <title>The structure of the Cyberlindnera jadinii genome and its relation to Candida utilis analyzed by the occurrence of single nucleotide polymorphisms.</title>
        <authorList>
            <person name="Rupp O."/>
            <person name="Brinkrolf K."/>
            <person name="Buerth C."/>
            <person name="Kunigo M."/>
            <person name="Schneider J."/>
            <person name="Jaenicke S."/>
            <person name="Goesmann A."/>
            <person name="Puehler A."/>
            <person name="Jaeger K.-E."/>
            <person name="Ernst J.F."/>
        </authorList>
    </citation>
    <scope>NUCLEOTIDE SEQUENCE [LARGE SCALE GENOMIC DNA]</scope>
    <source>
        <strain evidence="20">ATCC 18201 / CBS 1600 / BCRC 20928 / JCM 3617 / NBRC 0987 / NRRL Y-1542</strain>
    </source>
</reference>
<feature type="active site" description="Proton acceptor; for processing activity" evidence="13">
    <location>
        <position position="267"/>
    </location>
</feature>
<accession>A0A1E4RVW1</accession>
<dbReference type="InterPro" id="IPR018166">
    <property type="entry name" value="S-AdoMet_deCO2ase_CS"/>
</dbReference>
<dbReference type="InterPro" id="IPR001985">
    <property type="entry name" value="S-AdoMet_decarboxylase_euk"/>
</dbReference>
<evidence type="ECO:0000256" key="4">
    <source>
        <dbReference type="ARBA" id="ARBA00022793"/>
    </source>
</evidence>
<evidence type="ECO:0000256" key="2">
    <source>
        <dbReference type="ARBA" id="ARBA00008466"/>
    </source>
</evidence>
<keyword evidence="10 12" id="KW-0704">Schiff base</keyword>
<evidence type="ECO:0000256" key="12">
    <source>
        <dbReference type="PIRNR" id="PIRNR001355"/>
    </source>
</evidence>
<accession>A0A0H5C818</accession>
<dbReference type="OMA" id="CYQRKNE"/>
<organism evidence="18 20">
    <name type="scientific">Cyberlindnera jadinii (strain ATCC 18201 / CBS 1600 / BCRC 20928 / JCM 3617 / NBRC 0987 / NRRL Y-1542)</name>
    <name type="common">Torula yeast</name>
    <name type="synonym">Candida utilis</name>
    <dbReference type="NCBI Taxonomy" id="983966"/>
    <lineage>
        <taxon>Eukaryota</taxon>
        <taxon>Fungi</taxon>
        <taxon>Dikarya</taxon>
        <taxon>Ascomycota</taxon>
        <taxon>Saccharomycotina</taxon>
        <taxon>Saccharomycetes</taxon>
        <taxon>Phaffomycetales</taxon>
        <taxon>Phaffomycetaceae</taxon>
        <taxon>Cyberlindnera</taxon>
    </lineage>
</organism>
<evidence type="ECO:0000256" key="15">
    <source>
        <dbReference type="PIRSR" id="PIRSR001355-3"/>
    </source>
</evidence>
<gene>
    <name evidence="18" type="primary">SPE2</name>
    <name evidence="18" type="ORF">BN1211_5154</name>
    <name evidence="19" type="ORF">CYBJADRAFT_131703</name>
</gene>
<evidence type="ECO:0000256" key="17">
    <source>
        <dbReference type="PIRSR" id="PIRSR001355-5"/>
    </source>
</evidence>
<dbReference type="EC" id="4.1.1.50" evidence="12"/>
<feature type="site" description="Cleavage (non-hydrolytic); by autolysis" evidence="16">
    <location>
        <begin position="88"/>
        <end position="89"/>
    </location>
</feature>
<keyword evidence="6 12" id="KW-0745">Spermidine biosynthesis</keyword>
<dbReference type="NCBIfam" id="TIGR00535">
    <property type="entry name" value="SAM_DCase"/>
    <property type="match status" value="1"/>
</dbReference>
<dbReference type="InterPro" id="IPR016067">
    <property type="entry name" value="S-AdoMet_deCO2ase_core"/>
</dbReference>
<dbReference type="GO" id="GO:0005829">
    <property type="term" value="C:cytosol"/>
    <property type="evidence" value="ECO:0007669"/>
    <property type="project" value="TreeGrafter"/>
</dbReference>
<dbReference type="SUPFAM" id="SSF56276">
    <property type="entry name" value="S-adenosylmethionine decarboxylase"/>
    <property type="match status" value="1"/>
</dbReference>
<proteinExistence type="inferred from homology"/>
<keyword evidence="4 12" id="KW-0210">Decarboxylase</keyword>
<dbReference type="InterPro" id="IPR048283">
    <property type="entry name" value="AdoMetDC-like"/>
</dbReference>
<keyword evidence="11 12" id="KW-0670">Pyruvate</keyword>
<dbReference type="UniPathway" id="UPA00331">
    <property type="reaction ID" value="UER00451"/>
</dbReference>
<dbReference type="OrthoDB" id="1068353at2759"/>
<feature type="binding site" evidence="14">
    <location>
        <position position="28"/>
    </location>
    <ligand>
        <name>substrate</name>
    </ligand>
</feature>
<feature type="active site" description="Schiff-base intermediate with substrate; via pyruvic acid" evidence="13">
    <location>
        <position position="89"/>
    </location>
</feature>
<evidence type="ECO:0000256" key="14">
    <source>
        <dbReference type="PIRSR" id="PIRSR001355-2"/>
    </source>
</evidence>
<name>A0A0H5C818_CYBJN</name>
<evidence type="ECO:0000256" key="1">
    <source>
        <dbReference type="ARBA" id="ARBA00004911"/>
    </source>
</evidence>
<dbReference type="Pfam" id="PF01536">
    <property type="entry name" value="SAM_decarbox"/>
    <property type="match status" value="1"/>
</dbReference>
<evidence type="ECO:0000313" key="21">
    <source>
        <dbReference type="Proteomes" id="UP000094389"/>
    </source>
</evidence>
<evidence type="ECO:0000256" key="5">
    <source>
        <dbReference type="ARBA" id="ARBA00022813"/>
    </source>
</evidence>
<dbReference type="STRING" id="983966.A0A0H5C818"/>
<evidence type="ECO:0000256" key="7">
    <source>
        <dbReference type="ARBA" id="ARBA00023115"/>
    </source>
</evidence>
<evidence type="ECO:0000256" key="13">
    <source>
        <dbReference type="PIRSR" id="PIRSR001355-1"/>
    </source>
</evidence>
<comment type="similarity">
    <text evidence="2 12">Belongs to the eukaryotic AdoMetDC family.</text>
</comment>
<evidence type="ECO:0000256" key="9">
    <source>
        <dbReference type="ARBA" id="ARBA00023239"/>
    </source>
</evidence>
<keyword evidence="9 12" id="KW-0456">Lyase</keyword>
<evidence type="ECO:0000313" key="20">
    <source>
        <dbReference type="Proteomes" id="UP000038830"/>
    </source>
</evidence>